<name>A0ABD2MRV3_9CUCU</name>
<dbReference type="EMBL" id="JABFTP020000021">
    <property type="protein sequence ID" value="KAL3269148.1"/>
    <property type="molecule type" value="Genomic_DNA"/>
</dbReference>
<organism evidence="2 3">
    <name type="scientific">Cryptolaemus montrouzieri</name>
    <dbReference type="NCBI Taxonomy" id="559131"/>
    <lineage>
        <taxon>Eukaryota</taxon>
        <taxon>Metazoa</taxon>
        <taxon>Ecdysozoa</taxon>
        <taxon>Arthropoda</taxon>
        <taxon>Hexapoda</taxon>
        <taxon>Insecta</taxon>
        <taxon>Pterygota</taxon>
        <taxon>Neoptera</taxon>
        <taxon>Endopterygota</taxon>
        <taxon>Coleoptera</taxon>
        <taxon>Polyphaga</taxon>
        <taxon>Cucujiformia</taxon>
        <taxon>Coccinelloidea</taxon>
        <taxon>Coccinellidae</taxon>
        <taxon>Scymninae</taxon>
        <taxon>Scymnini</taxon>
        <taxon>Cryptolaemus</taxon>
    </lineage>
</organism>
<feature type="transmembrane region" description="Helical" evidence="1">
    <location>
        <begin position="160"/>
        <end position="177"/>
    </location>
</feature>
<accession>A0ABD2MRV3</accession>
<sequence length="180" mass="20987">MAPTSSKIVNDKDMPFSQFLQNEKNFYLMVFGTPADYEKRNVTEKDVRDLMKNTMNISDMTSFEPLLKDFDKKNETEKRAIVVELGGLLVNAVEALTTEELLREYMKKELKVIDFKPYEELLKDFDKKNQNAKKEILKELAKVYTHQLSDNFGKKQKSNFILVFALVLFIFIVHPVPHIS</sequence>
<dbReference type="AlphaFoldDB" id="A0ABD2MRV3"/>
<reference evidence="2 3" key="1">
    <citation type="journal article" date="2021" name="BMC Biol.">
        <title>Horizontally acquired antibacterial genes associated with adaptive radiation of ladybird beetles.</title>
        <authorList>
            <person name="Li H.S."/>
            <person name="Tang X.F."/>
            <person name="Huang Y.H."/>
            <person name="Xu Z.Y."/>
            <person name="Chen M.L."/>
            <person name="Du X.Y."/>
            <person name="Qiu B.Y."/>
            <person name="Chen P.T."/>
            <person name="Zhang W."/>
            <person name="Slipinski A."/>
            <person name="Escalona H.E."/>
            <person name="Waterhouse R.M."/>
            <person name="Zwick A."/>
            <person name="Pang H."/>
        </authorList>
    </citation>
    <scope>NUCLEOTIDE SEQUENCE [LARGE SCALE GENOMIC DNA]</scope>
    <source>
        <strain evidence="2">SYSU2018</strain>
    </source>
</reference>
<evidence type="ECO:0000313" key="2">
    <source>
        <dbReference type="EMBL" id="KAL3269148.1"/>
    </source>
</evidence>
<comment type="caution">
    <text evidence="2">The sequence shown here is derived from an EMBL/GenBank/DDBJ whole genome shotgun (WGS) entry which is preliminary data.</text>
</comment>
<keyword evidence="3" id="KW-1185">Reference proteome</keyword>
<keyword evidence="1" id="KW-1133">Transmembrane helix</keyword>
<proteinExistence type="predicted"/>
<dbReference type="Proteomes" id="UP001516400">
    <property type="component" value="Unassembled WGS sequence"/>
</dbReference>
<protein>
    <submittedName>
        <fullName evidence="2">Uncharacterized protein</fullName>
    </submittedName>
</protein>
<gene>
    <name evidence="2" type="ORF">HHI36_008228</name>
</gene>
<keyword evidence="1" id="KW-0472">Membrane</keyword>
<evidence type="ECO:0000313" key="3">
    <source>
        <dbReference type="Proteomes" id="UP001516400"/>
    </source>
</evidence>
<keyword evidence="1" id="KW-0812">Transmembrane</keyword>
<evidence type="ECO:0000256" key="1">
    <source>
        <dbReference type="SAM" id="Phobius"/>
    </source>
</evidence>